<sequence>MTFSQFDALPYERQLVAIFATATLLARRLEQATCLYLYHLPGGFFAELYYNKDVKEIALFRTFTTSAPLVDYVAGVKLPEIANLLD</sequence>
<geneLocation type="plasmid" evidence="1 2">
    <name>unnamed3</name>
</geneLocation>
<reference evidence="1 2" key="1">
    <citation type="submission" date="2022-03" db="EMBL/GenBank/DDBJ databases">
        <title>Hymenobactersp. isolated from the air.</title>
        <authorList>
            <person name="Won M."/>
            <person name="Kwon S.-W."/>
        </authorList>
    </citation>
    <scope>NUCLEOTIDE SEQUENCE [LARGE SCALE GENOMIC DNA]</scope>
    <source>
        <strain evidence="1 2">KACC 22596</strain>
        <plasmid evidence="1 2">unnamed3</plasmid>
    </source>
</reference>
<proteinExistence type="predicted"/>
<dbReference type="RefSeq" id="WP_243520764.1">
    <property type="nucleotide sequence ID" value="NZ_CP094537.1"/>
</dbReference>
<organism evidence="1 2">
    <name type="scientific">Hymenobacter monticola</name>
    <dbReference type="NCBI Taxonomy" id="1705399"/>
    <lineage>
        <taxon>Bacteria</taxon>
        <taxon>Pseudomonadati</taxon>
        <taxon>Bacteroidota</taxon>
        <taxon>Cytophagia</taxon>
        <taxon>Cytophagales</taxon>
        <taxon>Hymenobacteraceae</taxon>
        <taxon>Hymenobacter</taxon>
    </lineage>
</organism>
<keyword evidence="2" id="KW-1185">Reference proteome</keyword>
<evidence type="ECO:0000313" key="2">
    <source>
        <dbReference type="Proteomes" id="UP000831390"/>
    </source>
</evidence>
<evidence type="ECO:0000313" key="1">
    <source>
        <dbReference type="EMBL" id="UOE36670.1"/>
    </source>
</evidence>
<dbReference type="EMBL" id="CP094537">
    <property type="protein sequence ID" value="UOE36670.1"/>
    <property type="molecule type" value="Genomic_DNA"/>
</dbReference>
<dbReference type="Proteomes" id="UP000831390">
    <property type="component" value="Plasmid unnamed3"/>
</dbReference>
<accession>A0ABY4BJ78</accession>
<keyword evidence="1" id="KW-0614">Plasmid</keyword>
<protein>
    <submittedName>
        <fullName evidence="1">Uncharacterized protein</fullName>
    </submittedName>
</protein>
<name>A0ABY4BJ78_9BACT</name>
<gene>
    <name evidence="1" type="ORF">MTP16_25160</name>
</gene>